<reference evidence="2 3" key="1">
    <citation type="submission" date="2020-08" db="EMBL/GenBank/DDBJ databases">
        <title>Genomic Encyclopedia of Type Strains, Phase IV (KMG-IV): sequencing the most valuable type-strain genomes for metagenomic binning, comparative biology and taxonomic classification.</title>
        <authorList>
            <person name="Goeker M."/>
        </authorList>
    </citation>
    <scope>NUCLEOTIDE SEQUENCE [LARGE SCALE GENOMIC DNA]</scope>
    <source>
        <strain evidence="2 3">DSM 16268</strain>
    </source>
</reference>
<organism evidence="2 3">
    <name type="scientific">Prosthecomicrobium pneumaticum</name>
    <dbReference type="NCBI Taxonomy" id="81895"/>
    <lineage>
        <taxon>Bacteria</taxon>
        <taxon>Pseudomonadati</taxon>
        <taxon>Pseudomonadota</taxon>
        <taxon>Alphaproteobacteria</taxon>
        <taxon>Hyphomicrobiales</taxon>
        <taxon>Kaistiaceae</taxon>
        <taxon>Prosthecomicrobium</taxon>
    </lineage>
</organism>
<keyword evidence="3" id="KW-1185">Reference proteome</keyword>
<comment type="caution">
    <text evidence="2">The sequence shown here is derived from an EMBL/GenBank/DDBJ whole genome shotgun (WGS) entry which is preliminary data.</text>
</comment>
<evidence type="ECO:0000313" key="2">
    <source>
        <dbReference type="EMBL" id="MBB5752015.1"/>
    </source>
</evidence>
<evidence type="ECO:0000313" key="3">
    <source>
        <dbReference type="Proteomes" id="UP000523821"/>
    </source>
</evidence>
<dbReference type="AlphaFoldDB" id="A0A7W9CU86"/>
<sequence length="219" mass="22786">MEPVRRIAPGSTPGMTGDGMAPMRPSPRATIMDPGTKAGVTDVLEEADGSASSNRPLLDRPALRTPPPPVMPASVPASIIVPAGVLGRSFPPVLPAKAPCNRGRFGVMDPRPREEDGGAGAPDRSRIDARVDGRHGADAPFATRHDYGPRHGGRGDGCSRGSRGLRIPEPPVPRPSCSPNAPSTRHAGLRAGIRNRAGRRLWPVLPAKAGTHATEDGSA</sequence>
<evidence type="ECO:0000256" key="1">
    <source>
        <dbReference type="SAM" id="MobiDB-lite"/>
    </source>
</evidence>
<feature type="region of interest" description="Disordered" evidence="1">
    <location>
        <begin position="104"/>
        <end position="186"/>
    </location>
</feature>
<feature type="region of interest" description="Disordered" evidence="1">
    <location>
        <begin position="1"/>
        <end position="69"/>
    </location>
</feature>
<protein>
    <submittedName>
        <fullName evidence="2">Uncharacterized protein</fullName>
    </submittedName>
</protein>
<dbReference type="Proteomes" id="UP000523821">
    <property type="component" value="Unassembled WGS sequence"/>
</dbReference>
<name>A0A7W9CU86_9HYPH</name>
<feature type="compositionally biased region" description="Basic and acidic residues" evidence="1">
    <location>
        <begin position="123"/>
        <end position="149"/>
    </location>
</feature>
<accession>A0A7W9CU86</accession>
<dbReference type="EMBL" id="JACHOO010000002">
    <property type="protein sequence ID" value="MBB5752015.1"/>
    <property type="molecule type" value="Genomic_DNA"/>
</dbReference>
<proteinExistence type="predicted"/>
<gene>
    <name evidence="2" type="ORF">GGQ63_001067</name>
</gene>
<feature type="region of interest" description="Disordered" evidence="1">
    <location>
        <begin position="200"/>
        <end position="219"/>
    </location>
</feature>